<keyword evidence="1" id="KW-1133">Transmembrane helix</keyword>
<evidence type="ECO:0000256" key="1">
    <source>
        <dbReference type="SAM" id="Phobius"/>
    </source>
</evidence>
<protein>
    <recommendedName>
        <fullName evidence="5">Gram-positive cocci surface proteins LPxTG domain-containing protein</fullName>
    </recommendedName>
</protein>
<feature type="transmembrane region" description="Helical" evidence="1">
    <location>
        <begin position="51"/>
        <end position="72"/>
    </location>
</feature>
<reference evidence="3" key="1">
    <citation type="submission" date="2023-03" db="EMBL/GenBank/DDBJ databases">
        <title>Amycolatopsis taiwanensis NBRC 103393.</title>
        <authorList>
            <person name="Ichikawa N."/>
            <person name="Sato H."/>
            <person name="Tonouchi N."/>
        </authorList>
    </citation>
    <scope>NUCLEOTIDE SEQUENCE</scope>
    <source>
        <strain evidence="3">NBRC 103393</strain>
    </source>
</reference>
<evidence type="ECO:0000256" key="2">
    <source>
        <dbReference type="SAM" id="SignalP"/>
    </source>
</evidence>
<dbReference type="AlphaFoldDB" id="A0A9W6VA53"/>
<feature type="signal peptide" evidence="2">
    <location>
        <begin position="1"/>
        <end position="35"/>
    </location>
</feature>
<organism evidence="3 4">
    <name type="scientific">Amycolatopsis taiwanensis</name>
    <dbReference type="NCBI Taxonomy" id="342230"/>
    <lineage>
        <taxon>Bacteria</taxon>
        <taxon>Bacillati</taxon>
        <taxon>Actinomycetota</taxon>
        <taxon>Actinomycetes</taxon>
        <taxon>Pseudonocardiales</taxon>
        <taxon>Pseudonocardiaceae</taxon>
        <taxon>Amycolatopsis</taxon>
    </lineage>
</organism>
<sequence length="105" mass="10753">MHDRKSPFLRFTTGLLSVSAVLVTALVAGTGVAGAAQNAPQTDAEISSFGLLGPVGLAAVALGVIGMALGVLRQRRKSQVAAQQQVKPVPVPVEDPALAPYRHTA</sequence>
<evidence type="ECO:0000313" key="3">
    <source>
        <dbReference type="EMBL" id="GLY63398.1"/>
    </source>
</evidence>
<dbReference type="EMBL" id="BSTI01000001">
    <property type="protein sequence ID" value="GLY63398.1"/>
    <property type="molecule type" value="Genomic_DNA"/>
</dbReference>
<comment type="caution">
    <text evidence="3">The sequence shown here is derived from an EMBL/GenBank/DDBJ whole genome shotgun (WGS) entry which is preliminary data.</text>
</comment>
<keyword evidence="1" id="KW-0812">Transmembrane</keyword>
<dbReference type="Proteomes" id="UP001165136">
    <property type="component" value="Unassembled WGS sequence"/>
</dbReference>
<keyword evidence="1" id="KW-0472">Membrane</keyword>
<proteinExistence type="predicted"/>
<keyword evidence="4" id="KW-1185">Reference proteome</keyword>
<evidence type="ECO:0008006" key="5">
    <source>
        <dbReference type="Google" id="ProtNLM"/>
    </source>
</evidence>
<evidence type="ECO:0000313" key="4">
    <source>
        <dbReference type="Proteomes" id="UP001165136"/>
    </source>
</evidence>
<accession>A0A9W6VA53</accession>
<name>A0A9W6VA53_9PSEU</name>
<keyword evidence="2" id="KW-0732">Signal</keyword>
<gene>
    <name evidence="3" type="ORF">Atai01_00170</name>
</gene>
<feature type="chain" id="PRO_5040831977" description="Gram-positive cocci surface proteins LPxTG domain-containing protein" evidence="2">
    <location>
        <begin position="36"/>
        <end position="105"/>
    </location>
</feature>